<dbReference type="InterPro" id="IPR046778">
    <property type="entry name" value="UPF0758_N"/>
</dbReference>
<keyword evidence="2" id="KW-0645">Protease</keyword>
<evidence type="ECO:0000256" key="5">
    <source>
        <dbReference type="ARBA" id="ARBA00022833"/>
    </source>
</evidence>
<dbReference type="PROSITE" id="PS01302">
    <property type="entry name" value="UPF0758"/>
    <property type="match status" value="1"/>
</dbReference>
<dbReference type="NCBIfam" id="TIGR00608">
    <property type="entry name" value="radc"/>
    <property type="match status" value="1"/>
</dbReference>
<dbReference type="RefSeq" id="WP_061214540.1">
    <property type="nucleotide sequence ID" value="NZ_DCDX01000056.1"/>
</dbReference>
<dbReference type="GO" id="GO:0008237">
    <property type="term" value="F:metallopeptidase activity"/>
    <property type="evidence" value="ECO:0007669"/>
    <property type="project" value="UniProtKB-KW"/>
</dbReference>
<dbReference type="InterPro" id="IPR037518">
    <property type="entry name" value="MPN"/>
</dbReference>
<dbReference type="InterPro" id="IPR025657">
    <property type="entry name" value="RadC_JAB"/>
</dbReference>
<evidence type="ECO:0000313" key="9">
    <source>
        <dbReference type="EMBL" id="HBK53629.1"/>
    </source>
</evidence>
<dbReference type="Gene3D" id="3.40.140.10">
    <property type="entry name" value="Cytidine Deaminase, domain 2"/>
    <property type="match status" value="1"/>
</dbReference>
<accession>A0A354YWP6</accession>
<dbReference type="InterPro" id="IPR010994">
    <property type="entry name" value="RuvA_2-like"/>
</dbReference>
<dbReference type="InterPro" id="IPR001405">
    <property type="entry name" value="UPF0758"/>
</dbReference>
<feature type="domain" description="MPN" evidence="8">
    <location>
        <begin position="109"/>
        <end position="235"/>
    </location>
</feature>
<dbReference type="Proteomes" id="UP000263273">
    <property type="component" value="Unassembled WGS sequence"/>
</dbReference>
<sequence length="235" mass="26361">MNEYFVNLNIKEMPEIMRPREKLIARGEDKLDEAELLAIVLGSGTREMNALELARQLLARHGGSLRFLMSASLEELTAEKGIGMAKAVSIKAAIEMGRRVVGNIQLRRIIKSPEDVQEAVRELAMEEMRHYDREHFRVLYIDRKGGLITMQDISIGGLHSSIVHPREVFKTAVKKSAASMILVHNHPSGDPTPSQEDIEITRRLMEAGKIMGIEILDHVIIGEVNYCSLKARGLI</sequence>
<dbReference type="EMBL" id="DNZF01000149">
    <property type="protein sequence ID" value="HBK53629.1"/>
    <property type="molecule type" value="Genomic_DNA"/>
</dbReference>
<gene>
    <name evidence="9" type="ORF">DDZ44_06820</name>
</gene>
<dbReference type="STRING" id="378794.GCA_001570625_02095"/>
<comment type="caution">
    <text evidence="9">The sequence shown here is derived from an EMBL/GenBank/DDBJ whole genome shotgun (WGS) entry which is preliminary data.</text>
</comment>
<dbReference type="PANTHER" id="PTHR30471:SF3">
    <property type="entry name" value="UPF0758 PROTEIN YEES-RELATED"/>
    <property type="match status" value="1"/>
</dbReference>
<dbReference type="PROSITE" id="PS50249">
    <property type="entry name" value="MPN"/>
    <property type="match status" value="1"/>
</dbReference>
<dbReference type="AlphaFoldDB" id="A0A354YWP6"/>
<evidence type="ECO:0000256" key="4">
    <source>
        <dbReference type="ARBA" id="ARBA00022801"/>
    </source>
</evidence>
<evidence type="ECO:0000256" key="6">
    <source>
        <dbReference type="ARBA" id="ARBA00023049"/>
    </source>
</evidence>
<dbReference type="Gene3D" id="1.10.150.20">
    <property type="entry name" value="5' to 3' exonuclease, C-terminal subdomain"/>
    <property type="match status" value="1"/>
</dbReference>
<keyword evidence="6" id="KW-0482">Metalloprotease</keyword>
<reference evidence="9 10" key="1">
    <citation type="journal article" date="2018" name="Nat. Biotechnol.">
        <title>A standardized bacterial taxonomy based on genome phylogeny substantially revises the tree of life.</title>
        <authorList>
            <person name="Parks D.H."/>
            <person name="Chuvochina M."/>
            <person name="Waite D.W."/>
            <person name="Rinke C."/>
            <person name="Skarshewski A."/>
            <person name="Chaumeil P.A."/>
            <person name="Hugenholtz P."/>
        </authorList>
    </citation>
    <scope>NUCLEOTIDE SEQUENCE [LARGE SCALE GENOMIC DNA]</scope>
    <source>
        <strain evidence="9">UBA10948</strain>
    </source>
</reference>
<organism evidence="9 10">
    <name type="scientific">Syntrophomonas wolfei</name>
    <dbReference type="NCBI Taxonomy" id="863"/>
    <lineage>
        <taxon>Bacteria</taxon>
        <taxon>Bacillati</taxon>
        <taxon>Bacillota</taxon>
        <taxon>Clostridia</taxon>
        <taxon>Eubacteriales</taxon>
        <taxon>Syntrophomonadaceae</taxon>
        <taxon>Syntrophomonas</taxon>
    </lineage>
</organism>
<protein>
    <submittedName>
        <fullName evidence="9">JAB domain-containing protein</fullName>
    </submittedName>
</protein>
<evidence type="ECO:0000256" key="1">
    <source>
        <dbReference type="ARBA" id="ARBA00010243"/>
    </source>
</evidence>
<dbReference type="CDD" id="cd08071">
    <property type="entry name" value="MPN_DUF2466"/>
    <property type="match status" value="1"/>
</dbReference>
<evidence type="ECO:0000256" key="2">
    <source>
        <dbReference type="ARBA" id="ARBA00022670"/>
    </source>
</evidence>
<keyword evidence="3" id="KW-0479">Metal-binding</keyword>
<evidence type="ECO:0000256" key="7">
    <source>
        <dbReference type="RuleBase" id="RU003797"/>
    </source>
</evidence>
<keyword evidence="4" id="KW-0378">Hydrolase</keyword>
<dbReference type="Pfam" id="PF04002">
    <property type="entry name" value="RadC"/>
    <property type="match status" value="1"/>
</dbReference>
<name>A0A354YWP6_9FIRM</name>
<dbReference type="PANTHER" id="PTHR30471">
    <property type="entry name" value="DNA REPAIR PROTEIN RADC"/>
    <property type="match status" value="1"/>
</dbReference>
<evidence type="ECO:0000259" key="8">
    <source>
        <dbReference type="PROSITE" id="PS50249"/>
    </source>
</evidence>
<evidence type="ECO:0000313" key="10">
    <source>
        <dbReference type="Proteomes" id="UP000263273"/>
    </source>
</evidence>
<dbReference type="GO" id="GO:0046872">
    <property type="term" value="F:metal ion binding"/>
    <property type="evidence" value="ECO:0007669"/>
    <property type="project" value="UniProtKB-KW"/>
</dbReference>
<proteinExistence type="inferred from homology"/>
<evidence type="ECO:0000256" key="3">
    <source>
        <dbReference type="ARBA" id="ARBA00022723"/>
    </source>
</evidence>
<dbReference type="GO" id="GO:0006508">
    <property type="term" value="P:proteolysis"/>
    <property type="evidence" value="ECO:0007669"/>
    <property type="project" value="UniProtKB-KW"/>
</dbReference>
<dbReference type="Pfam" id="PF20582">
    <property type="entry name" value="UPF0758_N"/>
    <property type="match status" value="1"/>
</dbReference>
<comment type="similarity">
    <text evidence="1 7">Belongs to the UPF0758 family.</text>
</comment>
<dbReference type="SUPFAM" id="SSF47781">
    <property type="entry name" value="RuvA domain 2-like"/>
    <property type="match status" value="1"/>
</dbReference>
<dbReference type="InterPro" id="IPR020891">
    <property type="entry name" value="UPF0758_CS"/>
</dbReference>
<keyword evidence="5" id="KW-0862">Zinc</keyword>
<dbReference type="NCBIfam" id="NF000642">
    <property type="entry name" value="PRK00024.1"/>
    <property type="match status" value="1"/>
</dbReference>